<dbReference type="PANTHER" id="PTHR10458">
    <property type="entry name" value="PEPTIDE DEFORMYLASE"/>
    <property type="match status" value="1"/>
</dbReference>
<dbReference type="InterPro" id="IPR023635">
    <property type="entry name" value="Peptide_deformylase"/>
</dbReference>
<dbReference type="PIRSF" id="PIRSF004749">
    <property type="entry name" value="Pep_def"/>
    <property type="match status" value="1"/>
</dbReference>
<organism evidence="3 5">
    <name type="scientific">Streptococcus iniae</name>
    <name type="common">Streptococcus shiloi</name>
    <dbReference type="NCBI Taxonomy" id="1346"/>
    <lineage>
        <taxon>Bacteria</taxon>
        <taxon>Bacillati</taxon>
        <taxon>Bacillota</taxon>
        <taxon>Bacilli</taxon>
        <taxon>Lactobacillales</taxon>
        <taxon>Streptococcaceae</taxon>
        <taxon>Streptococcus</taxon>
    </lineage>
</organism>
<keyword evidence="3" id="KW-0378">Hydrolase</keyword>
<sequence>MIRDIVKDPLFLQKKAIKANKEDKLIGKDLQDTLNYHRESCLGLAANMIGENKRIIIVSMGFIDLLMFNPKIISKDKPYQTQESCLSLKGSRPTQRFEEIKVSYLDSNWKEKTLTLKGLAAQICQHEMDHLEGIII</sequence>
<dbReference type="Proteomes" id="UP000269148">
    <property type="component" value="Unassembled WGS sequence"/>
</dbReference>
<dbReference type="Pfam" id="PF01327">
    <property type="entry name" value="Pep_deformylase"/>
    <property type="match status" value="1"/>
</dbReference>
<comment type="similarity">
    <text evidence="1">Belongs to the polypeptide deformylase family.</text>
</comment>
<dbReference type="AlphaFoldDB" id="A0A3L8GII2"/>
<dbReference type="NCBIfam" id="NF006670">
    <property type="entry name" value="PRK09218.1"/>
    <property type="match status" value="1"/>
</dbReference>
<dbReference type="Gene3D" id="3.90.45.10">
    <property type="entry name" value="Peptide deformylase"/>
    <property type="match status" value="1"/>
</dbReference>
<proteinExistence type="inferred from homology"/>
<dbReference type="CDD" id="cd00487">
    <property type="entry name" value="Pep_deformylase"/>
    <property type="match status" value="1"/>
</dbReference>
<dbReference type="PRINTS" id="PR01576">
    <property type="entry name" value="PDEFORMYLASE"/>
</dbReference>
<dbReference type="EMBL" id="QLQD01000053">
    <property type="protein sequence ID" value="RLU56791.1"/>
    <property type="molecule type" value="Genomic_DNA"/>
</dbReference>
<dbReference type="KEGG" id="sio:DW64_05330"/>
<dbReference type="SUPFAM" id="SSF56420">
    <property type="entry name" value="Peptide deformylase"/>
    <property type="match status" value="1"/>
</dbReference>
<dbReference type="GO" id="GO:0042586">
    <property type="term" value="F:peptide deformylase activity"/>
    <property type="evidence" value="ECO:0007669"/>
    <property type="project" value="UniProtKB-EC"/>
</dbReference>
<dbReference type="KEGG" id="siq:DQ08_05335"/>
<dbReference type="EMBL" id="CP007586">
    <property type="protein sequence ID" value="AHY15884.1"/>
    <property type="molecule type" value="Genomic_DNA"/>
</dbReference>
<dbReference type="GeneID" id="35766352"/>
<reference evidence="3 5" key="2">
    <citation type="submission" date="2018-06" db="EMBL/GenBank/DDBJ databases">
        <title>Mutators as drivers of adaptation in pathogenic bacteria and a risk factor for host jumps and vaccine escape.</title>
        <authorList>
            <person name="Barnes A.C."/>
            <person name="Silayeva O."/>
        </authorList>
    </citation>
    <scope>NUCLEOTIDE SEQUENCE [LARGE SCALE GENOMIC DNA]</scope>
    <source>
        <strain evidence="3 5">QMA0445</strain>
    </source>
</reference>
<evidence type="ECO:0000313" key="5">
    <source>
        <dbReference type="Proteomes" id="UP000269148"/>
    </source>
</evidence>
<evidence type="ECO:0000313" key="4">
    <source>
        <dbReference type="Proteomes" id="UP000025245"/>
    </source>
</evidence>
<evidence type="ECO:0000313" key="2">
    <source>
        <dbReference type="EMBL" id="AHY15884.1"/>
    </source>
</evidence>
<dbReference type="EC" id="3.5.1.88" evidence="3"/>
<dbReference type="PANTHER" id="PTHR10458:SF22">
    <property type="entry name" value="PEPTIDE DEFORMYLASE"/>
    <property type="match status" value="1"/>
</dbReference>
<dbReference type="InterPro" id="IPR036821">
    <property type="entry name" value="Peptide_deformylase_sf"/>
</dbReference>
<name>A0A3L8GII2_STRIN</name>
<evidence type="ECO:0000313" key="3">
    <source>
        <dbReference type="EMBL" id="RLU56791.1"/>
    </source>
</evidence>
<dbReference type="Proteomes" id="UP000025245">
    <property type="component" value="Chromosome"/>
</dbReference>
<accession>A0A3L8GII2</accession>
<reference evidence="2 4" key="1">
    <citation type="journal article" date="2014" name="Genome Announc.">
        <title>Complete Genome Sequence of a Virulent Strain, Streptococcus iniae ISET0901, Isolated from Diseased Tilapia.</title>
        <authorList>
            <person name="Pridgeon J.W."/>
            <person name="Zhang D."/>
            <person name="Zhang L."/>
        </authorList>
    </citation>
    <scope>NUCLEOTIDE SEQUENCE [LARGE SCALE GENOMIC DNA]</scope>
    <source>
        <strain evidence="2 4">ISET0901</strain>
    </source>
</reference>
<dbReference type="OrthoDB" id="9784988at2"/>
<dbReference type="STRING" id="1346.BMF34_05415"/>
<keyword evidence="4" id="KW-1185">Reference proteome</keyword>
<dbReference type="KEGG" id="siz:SI82_05520"/>
<gene>
    <name evidence="3" type="ORF">DIY07_05635</name>
    <name evidence="2" type="ORF">DQ08_05335</name>
</gene>
<evidence type="ECO:0000256" key="1">
    <source>
        <dbReference type="ARBA" id="ARBA00010759"/>
    </source>
</evidence>
<protein>
    <submittedName>
        <fullName evidence="3">Peptide deformylase</fullName>
        <ecNumber evidence="3">3.5.1.88</ecNumber>
    </submittedName>
</protein>
<dbReference type="RefSeq" id="WP_003099851.1">
    <property type="nucleotide sequence ID" value="NZ_CP010783.1"/>
</dbReference>
<dbReference type="SMR" id="A0A3L8GII2"/>